<gene>
    <name evidence="6" type="primary">pafA</name>
    <name evidence="6" type="ORF">AABB81_07890</name>
</gene>
<dbReference type="PIRSF" id="PIRSF031924">
    <property type="entry name" value="Pi-irrepressible_AP"/>
    <property type="match status" value="1"/>
</dbReference>
<evidence type="ECO:0000256" key="1">
    <source>
        <dbReference type="ARBA" id="ARBA00022553"/>
    </source>
</evidence>
<keyword evidence="1" id="KW-0597">Phosphoprotein</keyword>
<dbReference type="EMBL" id="JBCDNA010000002">
    <property type="protein sequence ID" value="MEL4455813.1"/>
    <property type="molecule type" value="Genomic_DNA"/>
</dbReference>
<dbReference type="PANTHER" id="PTHR10151">
    <property type="entry name" value="ECTONUCLEOTIDE PYROPHOSPHATASE/PHOSPHODIESTERASE"/>
    <property type="match status" value="1"/>
</dbReference>
<dbReference type="Gene3D" id="3.40.720.10">
    <property type="entry name" value="Alkaline Phosphatase, subunit A"/>
    <property type="match status" value="1"/>
</dbReference>
<comment type="caution">
    <text evidence="6">The sequence shown here is derived from an EMBL/GenBank/DDBJ whole genome shotgun (WGS) entry which is preliminary data.</text>
</comment>
<keyword evidence="6" id="KW-0378">Hydrolase</keyword>
<name>A0ABU9L037_9FLAO</name>
<evidence type="ECO:0000256" key="5">
    <source>
        <dbReference type="SAM" id="SignalP"/>
    </source>
</evidence>
<protein>
    <submittedName>
        <fullName evidence="6">Alkaline phosphatase PafA</fullName>
        <ecNumber evidence="6">3.1.3.1</ecNumber>
    </submittedName>
</protein>
<dbReference type="SUPFAM" id="SSF53649">
    <property type="entry name" value="Alkaline phosphatase-like"/>
    <property type="match status" value="1"/>
</dbReference>
<dbReference type="InterPro" id="IPR026263">
    <property type="entry name" value="Alkaline_phosphatase_prok"/>
</dbReference>
<evidence type="ECO:0000256" key="2">
    <source>
        <dbReference type="ARBA" id="ARBA00022723"/>
    </source>
</evidence>
<dbReference type="CDD" id="cd16016">
    <property type="entry name" value="AP-SPAP"/>
    <property type="match status" value="1"/>
</dbReference>
<dbReference type="InterPro" id="IPR017850">
    <property type="entry name" value="Alkaline_phosphatase_core_sf"/>
</dbReference>
<evidence type="ECO:0000256" key="3">
    <source>
        <dbReference type="ARBA" id="ARBA00022729"/>
    </source>
</evidence>
<reference evidence="6 7" key="1">
    <citation type="submission" date="2024-04" db="EMBL/GenBank/DDBJ databases">
        <title>whole genome sequencing of Lutimonas vermicola strain IMCC1616.</title>
        <authorList>
            <person name="Bae S.S."/>
        </authorList>
    </citation>
    <scope>NUCLEOTIDE SEQUENCE [LARGE SCALE GENOMIC DNA]</scope>
    <source>
        <strain evidence="6 7">IMCC1616</strain>
    </source>
</reference>
<evidence type="ECO:0000256" key="4">
    <source>
        <dbReference type="PIRNR" id="PIRNR031924"/>
    </source>
</evidence>
<dbReference type="PANTHER" id="PTHR10151:SF120">
    <property type="entry name" value="BIS(5'-ADENOSYL)-TRIPHOSPHATASE"/>
    <property type="match status" value="1"/>
</dbReference>
<dbReference type="InterPro" id="IPR002591">
    <property type="entry name" value="Phosphodiest/P_Trfase"/>
</dbReference>
<sequence>MKKLLFGLCGLLLALNAVAQDITTVDRPKLVVGIVVDQMRYDYLTRFYSRYGEDGFKRLLREGFNYENAHYNFVPTKTGVGHASIYTGTTPSSHGIIANDWYDKYLKKLIYCVDDFNYQAVGTEEANEQKSPYRLLATTLTDELRLSQNMQGKTIAAGLKDRSSVLPGGHTSNGSYWFVGRNEGKFITSSFYMQELPDWVNDFNDNGLVEKYMKKKWETLYPIKTYTESIADDNPYEELFIGEEAPVFPHDLKELRQQNGNFDLLKESPAGNSLLLEFAKAAIKGEDLGQGEYTDFLALSFSSPDYIGHRYGPDSKEIEDTYLRLDLDMAALLNYLDKNIGSANYTLFLTADHAVAAVPDYLKSLKIPAGYFDYDLFRKYLVDLTQKYYGASDLIENFSNYQLFLNREALHRLELDAETVAQKLADDIINYEGINKVLTAKTLQNKYFDKGVLHYVQNGYNQKLSGDIVLVPNPSIISKRHAGTNHGSGYSYDTHVPVIFFGKGINIGRSRERAEVIDIAPTMSNLLQISFPNSFSGKVLTEALK</sequence>
<accession>A0ABU9L037</accession>
<keyword evidence="3 5" id="KW-0732">Signal</keyword>
<keyword evidence="2 4" id="KW-0479">Metal-binding</keyword>
<dbReference type="Gene3D" id="3.30.1360.150">
    <property type="match status" value="1"/>
</dbReference>
<feature type="chain" id="PRO_5045216115" evidence="5">
    <location>
        <begin position="20"/>
        <end position="545"/>
    </location>
</feature>
<dbReference type="GO" id="GO:0004035">
    <property type="term" value="F:alkaline phosphatase activity"/>
    <property type="evidence" value="ECO:0007669"/>
    <property type="project" value="UniProtKB-EC"/>
</dbReference>
<organism evidence="6 7">
    <name type="scientific">Lutimonas vermicola</name>
    <dbReference type="NCBI Taxonomy" id="414288"/>
    <lineage>
        <taxon>Bacteria</taxon>
        <taxon>Pseudomonadati</taxon>
        <taxon>Bacteroidota</taxon>
        <taxon>Flavobacteriia</taxon>
        <taxon>Flavobacteriales</taxon>
        <taxon>Flavobacteriaceae</taxon>
        <taxon>Lutimonas</taxon>
    </lineage>
</organism>
<feature type="signal peptide" evidence="5">
    <location>
        <begin position="1"/>
        <end position="19"/>
    </location>
</feature>
<dbReference type="NCBIfam" id="NF042991">
    <property type="entry name" value="alk_phos_PafA"/>
    <property type="match status" value="1"/>
</dbReference>
<dbReference type="RefSeq" id="WP_342159774.1">
    <property type="nucleotide sequence ID" value="NZ_JBCDNA010000002.1"/>
</dbReference>
<dbReference type="EC" id="3.1.3.1" evidence="6"/>
<proteinExistence type="predicted"/>
<keyword evidence="7" id="KW-1185">Reference proteome</keyword>
<dbReference type="Pfam" id="PF01663">
    <property type="entry name" value="Phosphodiest"/>
    <property type="match status" value="1"/>
</dbReference>
<evidence type="ECO:0000313" key="6">
    <source>
        <dbReference type="EMBL" id="MEL4455813.1"/>
    </source>
</evidence>
<dbReference type="Proteomes" id="UP001474120">
    <property type="component" value="Unassembled WGS sequence"/>
</dbReference>
<evidence type="ECO:0000313" key="7">
    <source>
        <dbReference type="Proteomes" id="UP001474120"/>
    </source>
</evidence>